<protein>
    <submittedName>
        <fullName evidence="7">Beta-glucuronidase</fullName>
    </submittedName>
</protein>
<dbReference type="Proteomes" id="UP000256485">
    <property type="component" value="Unassembled WGS sequence"/>
</dbReference>
<keyword evidence="2" id="KW-0378">Hydrolase</keyword>
<dbReference type="PRINTS" id="PR00132">
    <property type="entry name" value="GLHYDRLASE2"/>
</dbReference>
<dbReference type="InterPro" id="IPR013783">
    <property type="entry name" value="Ig-like_fold"/>
</dbReference>
<dbReference type="InterPro" id="IPR051913">
    <property type="entry name" value="GH2_Domain-Containing"/>
</dbReference>
<dbReference type="SUPFAM" id="SSF49785">
    <property type="entry name" value="Galactose-binding domain-like"/>
    <property type="match status" value="1"/>
</dbReference>
<dbReference type="InterPro" id="IPR008979">
    <property type="entry name" value="Galactose-bd-like_sf"/>
</dbReference>
<evidence type="ECO:0000313" key="7">
    <source>
        <dbReference type="EMBL" id="REF35439.1"/>
    </source>
</evidence>
<dbReference type="PANTHER" id="PTHR42732:SF1">
    <property type="entry name" value="BETA-MANNOSIDASE"/>
    <property type="match status" value="1"/>
</dbReference>
<dbReference type="InterPro" id="IPR006101">
    <property type="entry name" value="Glyco_hydro_2"/>
</dbReference>
<dbReference type="Gene3D" id="3.20.20.80">
    <property type="entry name" value="Glycosidases"/>
    <property type="match status" value="1"/>
</dbReference>
<keyword evidence="8" id="KW-1185">Reference proteome</keyword>
<dbReference type="GO" id="GO:0004553">
    <property type="term" value="F:hydrolase activity, hydrolyzing O-glycosyl compounds"/>
    <property type="evidence" value="ECO:0007669"/>
    <property type="project" value="InterPro"/>
</dbReference>
<accession>A0A3D9V1V4</accession>
<dbReference type="InterPro" id="IPR006103">
    <property type="entry name" value="Glyco_hydro_2_cat"/>
</dbReference>
<dbReference type="InterPro" id="IPR036156">
    <property type="entry name" value="Beta-gal/glucu_dom_sf"/>
</dbReference>
<dbReference type="AlphaFoldDB" id="A0A3D9V1V4"/>
<dbReference type="GO" id="GO:0005975">
    <property type="term" value="P:carbohydrate metabolic process"/>
    <property type="evidence" value="ECO:0007669"/>
    <property type="project" value="InterPro"/>
</dbReference>
<feature type="domain" description="Glycoside hydrolase family 2 catalytic" evidence="5">
    <location>
        <begin position="389"/>
        <end position="661"/>
    </location>
</feature>
<keyword evidence="4" id="KW-0732">Signal</keyword>
<evidence type="ECO:0000256" key="4">
    <source>
        <dbReference type="SAM" id="SignalP"/>
    </source>
</evidence>
<dbReference type="SUPFAM" id="SSF51445">
    <property type="entry name" value="(Trans)glycosidases"/>
    <property type="match status" value="1"/>
</dbReference>
<feature type="domain" description="Glycosyl hydrolases family 2 sugar binding" evidence="6">
    <location>
        <begin position="99"/>
        <end position="279"/>
    </location>
</feature>
<comment type="similarity">
    <text evidence="1">Belongs to the glycosyl hydrolase 2 family.</text>
</comment>
<comment type="caution">
    <text evidence="7">The sequence shown here is derived from an EMBL/GenBank/DDBJ whole genome shotgun (WGS) entry which is preliminary data.</text>
</comment>
<feature type="signal peptide" evidence="4">
    <location>
        <begin position="1"/>
        <end position="28"/>
    </location>
</feature>
<dbReference type="InterPro" id="IPR017853">
    <property type="entry name" value="GH"/>
</dbReference>
<sequence length="687" mass="76242">MRPVPRRVVLQAAALTPVVGLTSGVAHASPLHGGARSGLLGAALAVAAGSATEPPPHGEREPADTTLREIDGTSVVFQYGAVVPDFGGWRRQEPTRSYRMLDGVWRFRFDPEGTGEDEGWQRPDHDDADWDSISVPSAWDLKDTPGFGDYDGSRFGEGTAFVDGYAWYRTTVQVPGQWAARYVRLVFLAVNYRADVWVNGHYVGAHEGGYAPFALPVKDALRPGRKNVVAVRVHRLASWEDYTDPESPAVSDPYAIPWKPVDYWPYAGITRSVWLEAVPTVTVAKLLLAAGDGRLQARVVVENHRDDDFHGRVVLDAGEGSGASPVSRPIRVPGHGVAVVRFDVDIPKASPWSPERPALLTATATLLTGAGHGGHAVDVLRDRYGMRTVAIRDAKLLVNGEPAFLKGLNWHEESAAHGRSMTRSEYDHELGHVLAMNANAVRNTVYTRHPYAYDWADEHGVYVMDDLDNMWINTAQEKLHTEQYGLSRALALAMAWNNHNHPSVVVWCIQNESEIDGDGAPIYRAWLADMKAAIKAVDLTDRPVTWASHTSWDPAFDLADIVGFNEYFGYFYGKNEDLGPTLDAVHETYPDKPIMITENGSWSFFGHHGPEDEVGTEEWQAANFRAHWVQVAERTDYVAGYFFWVLKDYKTRAGYNQQYNGISEMGTLAFDSRTKRLVYDAIRDATL</sequence>
<evidence type="ECO:0000259" key="5">
    <source>
        <dbReference type="Pfam" id="PF02836"/>
    </source>
</evidence>
<proteinExistence type="inferred from homology"/>
<dbReference type="Gene3D" id="2.60.40.10">
    <property type="entry name" value="Immunoglobulins"/>
    <property type="match status" value="1"/>
</dbReference>
<name>A0A3D9V1V4_THECX</name>
<evidence type="ECO:0000313" key="8">
    <source>
        <dbReference type="Proteomes" id="UP000256485"/>
    </source>
</evidence>
<dbReference type="InterPro" id="IPR006104">
    <property type="entry name" value="Glyco_hydro_2_N"/>
</dbReference>
<gene>
    <name evidence="7" type="ORF">DFJ64_0819</name>
</gene>
<dbReference type="Gene3D" id="2.60.120.260">
    <property type="entry name" value="Galactose-binding domain-like"/>
    <property type="match status" value="1"/>
</dbReference>
<keyword evidence="3" id="KW-0326">Glycosidase</keyword>
<evidence type="ECO:0000259" key="6">
    <source>
        <dbReference type="Pfam" id="PF02837"/>
    </source>
</evidence>
<dbReference type="PANTHER" id="PTHR42732">
    <property type="entry name" value="BETA-GALACTOSIDASE"/>
    <property type="match status" value="1"/>
</dbReference>
<dbReference type="Pfam" id="PF02837">
    <property type="entry name" value="Glyco_hydro_2_N"/>
    <property type="match status" value="1"/>
</dbReference>
<evidence type="ECO:0000256" key="3">
    <source>
        <dbReference type="ARBA" id="ARBA00023295"/>
    </source>
</evidence>
<dbReference type="EMBL" id="QTUC01000001">
    <property type="protein sequence ID" value="REF35439.1"/>
    <property type="molecule type" value="Genomic_DNA"/>
</dbReference>
<organism evidence="7 8">
    <name type="scientific">Thermasporomyces composti</name>
    <dbReference type="NCBI Taxonomy" id="696763"/>
    <lineage>
        <taxon>Bacteria</taxon>
        <taxon>Bacillati</taxon>
        <taxon>Actinomycetota</taxon>
        <taxon>Actinomycetes</taxon>
        <taxon>Propionibacteriales</taxon>
        <taxon>Nocardioidaceae</taxon>
        <taxon>Thermasporomyces</taxon>
    </lineage>
</organism>
<dbReference type="Pfam" id="PF02836">
    <property type="entry name" value="Glyco_hydro_2_C"/>
    <property type="match status" value="1"/>
</dbReference>
<feature type="chain" id="PRO_5017822772" evidence="4">
    <location>
        <begin position="29"/>
        <end position="687"/>
    </location>
</feature>
<dbReference type="OrthoDB" id="9762066at2"/>
<dbReference type="RefSeq" id="WP_115849227.1">
    <property type="nucleotide sequence ID" value="NZ_QTUC01000001.1"/>
</dbReference>
<dbReference type="SUPFAM" id="SSF49303">
    <property type="entry name" value="beta-Galactosidase/glucuronidase domain"/>
    <property type="match status" value="1"/>
</dbReference>
<reference evidence="7 8" key="1">
    <citation type="submission" date="2018-08" db="EMBL/GenBank/DDBJ databases">
        <title>Sequencing the genomes of 1000 actinobacteria strains.</title>
        <authorList>
            <person name="Klenk H.-P."/>
        </authorList>
    </citation>
    <scope>NUCLEOTIDE SEQUENCE [LARGE SCALE GENOMIC DNA]</scope>
    <source>
        <strain evidence="7 8">DSM 22891</strain>
    </source>
</reference>
<evidence type="ECO:0000256" key="2">
    <source>
        <dbReference type="ARBA" id="ARBA00022801"/>
    </source>
</evidence>
<evidence type="ECO:0000256" key="1">
    <source>
        <dbReference type="ARBA" id="ARBA00007401"/>
    </source>
</evidence>